<keyword evidence="2" id="KW-1185">Reference proteome</keyword>
<dbReference type="EMBL" id="JAANER010000004">
    <property type="protein sequence ID" value="KAG9190784.1"/>
    <property type="molecule type" value="Genomic_DNA"/>
</dbReference>
<reference evidence="1" key="1">
    <citation type="submission" date="2021-07" db="EMBL/GenBank/DDBJ databases">
        <title>Genome Resource of American Ginseng Black Spot Pathogen Alternaria panax.</title>
        <authorList>
            <person name="Qiu C."/>
            <person name="Wang W."/>
            <person name="Liu Z."/>
        </authorList>
    </citation>
    <scope>NUCLEOTIDE SEQUENCE</scope>
    <source>
        <strain evidence="1">BNCC115425</strain>
    </source>
</reference>
<gene>
    <name evidence="1" type="ORF">G6011_08872</name>
</gene>
<proteinExistence type="predicted"/>
<evidence type="ECO:0000313" key="2">
    <source>
        <dbReference type="Proteomes" id="UP001199106"/>
    </source>
</evidence>
<dbReference type="InterPro" id="IPR038883">
    <property type="entry name" value="AN11006-like"/>
</dbReference>
<sequence length="215" mass="24866">MSSDLASPMIQSTALLGPILRRNDALDGSFGADSSGKTVKIETNQSTRTDQQPFRFLNLPPELRLIVYDYVFENVIIHPKLSRRRQPLVHRRRFHGAFGLLFSCQQIRGEAWDFISINRVFDLQCYSDLQKALQHLGTRICKSIRLVKIDELGLFQSLHDLRIYPQASNNRSNFVKQYYPHLEEVQLVMRQHGLIGRATVEEVKTRLKDLRIVFG</sequence>
<accession>A0AAD4IA21</accession>
<evidence type="ECO:0000313" key="1">
    <source>
        <dbReference type="EMBL" id="KAG9190784.1"/>
    </source>
</evidence>
<dbReference type="Proteomes" id="UP001199106">
    <property type="component" value="Unassembled WGS sequence"/>
</dbReference>
<dbReference type="AlphaFoldDB" id="A0AAD4IA21"/>
<protein>
    <recommendedName>
        <fullName evidence="3">F-box domain-containing protein</fullName>
    </recommendedName>
</protein>
<dbReference type="PANTHER" id="PTHR42085:SF2">
    <property type="entry name" value="F-BOX DOMAIN-CONTAINING PROTEIN"/>
    <property type="match status" value="1"/>
</dbReference>
<name>A0AAD4IA21_9PLEO</name>
<comment type="caution">
    <text evidence="1">The sequence shown here is derived from an EMBL/GenBank/DDBJ whole genome shotgun (WGS) entry which is preliminary data.</text>
</comment>
<evidence type="ECO:0008006" key="3">
    <source>
        <dbReference type="Google" id="ProtNLM"/>
    </source>
</evidence>
<dbReference type="PANTHER" id="PTHR42085">
    <property type="entry name" value="F-BOX DOMAIN-CONTAINING PROTEIN"/>
    <property type="match status" value="1"/>
</dbReference>
<organism evidence="1 2">
    <name type="scientific">Alternaria panax</name>
    <dbReference type="NCBI Taxonomy" id="48097"/>
    <lineage>
        <taxon>Eukaryota</taxon>
        <taxon>Fungi</taxon>
        <taxon>Dikarya</taxon>
        <taxon>Ascomycota</taxon>
        <taxon>Pezizomycotina</taxon>
        <taxon>Dothideomycetes</taxon>
        <taxon>Pleosporomycetidae</taxon>
        <taxon>Pleosporales</taxon>
        <taxon>Pleosporineae</taxon>
        <taxon>Pleosporaceae</taxon>
        <taxon>Alternaria</taxon>
        <taxon>Alternaria sect. Panax</taxon>
    </lineage>
</organism>